<evidence type="ECO:0000313" key="4">
    <source>
        <dbReference type="EMBL" id="TCJ17175.1"/>
    </source>
</evidence>
<feature type="region of interest" description="Disordered" evidence="2">
    <location>
        <begin position="1"/>
        <end position="20"/>
    </location>
</feature>
<comment type="caution">
    <text evidence="4">The sequence shown here is derived from an EMBL/GenBank/DDBJ whole genome shotgun (WGS) entry which is preliminary data.</text>
</comment>
<dbReference type="RefSeq" id="WP_131445058.1">
    <property type="nucleotide sequence ID" value="NZ_SJZB01000014.1"/>
</dbReference>
<dbReference type="InterPro" id="IPR038527">
    <property type="entry name" value="HupH_C_sf"/>
</dbReference>
<feature type="domain" description="HupH hydrogenase expression protein C-terminal" evidence="3">
    <location>
        <begin position="75"/>
        <end position="141"/>
    </location>
</feature>
<dbReference type="EMBL" id="SJZB01000014">
    <property type="protein sequence ID" value="TCJ17175.1"/>
    <property type="molecule type" value="Genomic_DNA"/>
</dbReference>
<accession>A0A4R1BIM3</accession>
<name>A0A4R1BIM3_9PROT</name>
<gene>
    <name evidence="4" type="ORF">EZJ19_04280</name>
</gene>
<keyword evidence="5" id="KW-1185">Reference proteome</keyword>
<dbReference type="Pfam" id="PF04809">
    <property type="entry name" value="HupH_C"/>
    <property type="match status" value="2"/>
</dbReference>
<reference evidence="4 5" key="1">
    <citation type="submission" date="2019-03" db="EMBL/GenBank/DDBJ databases">
        <title>Genome sequence of Thiobacillaceae bacterium LSR1, a sulfur-oxidizing bacterium isolated from freshwater sediment.</title>
        <authorList>
            <person name="Li S."/>
        </authorList>
    </citation>
    <scope>NUCLEOTIDE SEQUENCE [LARGE SCALE GENOMIC DNA]</scope>
    <source>
        <strain evidence="4 5">LSR1</strain>
    </source>
</reference>
<dbReference type="OrthoDB" id="6560677at2"/>
<protein>
    <submittedName>
        <fullName evidence="4">Hydrogenase expression/formation protein</fullName>
    </submittedName>
</protein>
<proteinExistence type="inferred from homology"/>
<dbReference type="Gene3D" id="3.30.1370.140">
    <property type="entry name" value="HupH hydrogenase expression protein, C-terminal domain"/>
    <property type="match status" value="2"/>
</dbReference>
<evidence type="ECO:0000256" key="2">
    <source>
        <dbReference type="SAM" id="MobiDB-lite"/>
    </source>
</evidence>
<evidence type="ECO:0000313" key="5">
    <source>
        <dbReference type="Proteomes" id="UP000295443"/>
    </source>
</evidence>
<evidence type="ECO:0000259" key="3">
    <source>
        <dbReference type="Pfam" id="PF04809"/>
    </source>
</evidence>
<feature type="domain" description="HupH hydrogenase expression protein C-terminal" evidence="3">
    <location>
        <begin position="158"/>
        <end position="272"/>
    </location>
</feature>
<comment type="similarity">
    <text evidence="1">Belongs to the HupH/HyaF family.</text>
</comment>
<dbReference type="AlphaFoldDB" id="A0A4R1BIM3"/>
<organism evidence="4 5">
    <name type="scientific">Parasulfuritortus cantonensis</name>
    <dbReference type="NCBI Taxonomy" id="2528202"/>
    <lineage>
        <taxon>Bacteria</taxon>
        <taxon>Pseudomonadati</taxon>
        <taxon>Pseudomonadota</taxon>
        <taxon>Betaproteobacteria</taxon>
        <taxon>Nitrosomonadales</taxon>
        <taxon>Thiobacillaceae</taxon>
        <taxon>Parasulfuritortus</taxon>
    </lineage>
</organism>
<evidence type="ECO:0000256" key="1">
    <source>
        <dbReference type="ARBA" id="ARBA00010832"/>
    </source>
</evidence>
<dbReference type="Proteomes" id="UP000295443">
    <property type="component" value="Unassembled WGS sequence"/>
</dbReference>
<dbReference type="InterPro" id="IPR006894">
    <property type="entry name" value="HupH_Hydgase_express_prot_C"/>
</dbReference>
<sequence length="273" mass="28759">MKPFPIPVHAVGPGSQPEDDALNYMPMPHDMQTYRPPVLPEPEQMQGRAGARRALAAVLAVLAGGQPGRVDLGDLEPAALELLGQVLGEGEVSARAESGDSLVLAQESVFAGVWRVREQAAGLTVADAVEVADVPAALRARLHAPVPAIARPEAGAGVANAPALLAEIEEQLGLGTAQHVINLTLLPFTPGDGDYLDQALGRNGVTILSRGYGNCRITGTGVPRVWWVQYFNAQDALILNTIEIADVPEVARAAADDLADSRERLAEVLDWIG</sequence>